<dbReference type="EMBL" id="JAUBDI010000006">
    <property type="protein sequence ID" value="MDW0113281.1"/>
    <property type="molecule type" value="Genomic_DNA"/>
</dbReference>
<protein>
    <submittedName>
        <fullName evidence="10">Methyl-accepting chemotaxis protein</fullName>
    </submittedName>
</protein>
<reference evidence="10 11" key="1">
    <citation type="submission" date="2023-06" db="EMBL/GenBank/DDBJ databases">
        <title>Sporosarcina sp. nov., isolated from Korean traditional fermented seafood 'Jeotgal'.</title>
        <authorList>
            <person name="Yang A.I."/>
            <person name="Shin N.-R."/>
        </authorList>
    </citation>
    <scope>NUCLEOTIDE SEQUENCE [LARGE SCALE GENOMIC DNA]</scope>
    <source>
        <strain evidence="10 11">KCTC13119</strain>
    </source>
</reference>
<dbReference type="SMART" id="SM00304">
    <property type="entry name" value="HAMP"/>
    <property type="match status" value="1"/>
</dbReference>
<keyword evidence="7" id="KW-1133">Transmembrane helix</keyword>
<dbReference type="PROSITE" id="PS50111">
    <property type="entry name" value="CHEMOTAXIS_TRANSDUC_2"/>
    <property type="match status" value="1"/>
</dbReference>
<organism evidence="10 11">
    <name type="scientific">Sporosarcina saromensis</name>
    <dbReference type="NCBI Taxonomy" id="359365"/>
    <lineage>
        <taxon>Bacteria</taxon>
        <taxon>Bacillati</taxon>
        <taxon>Bacillota</taxon>
        <taxon>Bacilli</taxon>
        <taxon>Bacillales</taxon>
        <taxon>Caryophanaceae</taxon>
        <taxon>Sporosarcina</taxon>
    </lineage>
</organism>
<dbReference type="Pfam" id="PF12729">
    <property type="entry name" value="4HB_MCP_1"/>
    <property type="match status" value="1"/>
</dbReference>
<dbReference type="Proteomes" id="UP001282284">
    <property type="component" value="Unassembled WGS sequence"/>
</dbReference>
<keyword evidence="3 7" id="KW-0472">Membrane</keyword>
<evidence type="ECO:0000313" key="11">
    <source>
        <dbReference type="Proteomes" id="UP001282284"/>
    </source>
</evidence>
<keyword evidence="4 6" id="KW-0807">Transducer</keyword>
<feature type="domain" description="Methyl-accepting transducer" evidence="8">
    <location>
        <begin position="276"/>
        <end position="512"/>
    </location>
</feature>
<accession>A0ABU4G8H9</accession>
<evidence type="ECO:0000256" key="7">
    <source>
        <dbReference type="SAM" id="Phobius"/>
    </source>
</evidence>
<comment type="caution">
    <text evidence="10">The sequence shown here is derived from an EMBL/GenBank/DDBJ whole genome shotgun (WGS) entry which is preliminary data.</text>
</comment>
<dbReference type="Gene3D" id="1.10.287.950">
    <property type="entry name" value="Methyl-accepting chemotaxis protein"/>
    <property type="match status" value="1"/>
</dbReference>
<evidence type="ECO:0000259" key="9">
    <source>
        <dbReference type="PROSITE" id="PS50885"/>
    </source>
</evidence>
<feature type="transmembrane region" description="Helical" evidence="7">
    <location>
        <begin position="182"/>
        <end position="203"/>
    </location>
</feature>
<sequence>MKFNVGKKLWIGFTSTLIIMMLIGISGLFAQSSIDKEYQYLINDKIKKVLLFEQLSANQNQIASFLRAYMLYDDVTYLEGKDKILTTGDEILSELDQLVRTESARVTLSEIVQGRESYNETTKRMIQEFQNGNQEEALVIAKESAVYQNQISNNIEELIQHQVSQQAVTEQDLQNLLSTIRMITIGLMIFAVILSIVIARLISRSIARPVSTMTTSLRQIADGNFAIEPVTIKNRDEIGDMANAFNEMVMDLRAIITNTRNSATQLAVQAEELSASSEESLAASEMVAEIAEKNLTASDLQVSIVNESTTAMGEMTSGILRINEENAEMMQSTEKVTKLVHEGATLMKDFSEQMLLISKSMEHSSEIIGDLATHSEQIRRVTSVITAIAEQTNLLALNAAIEAARAGEHGKGFAVVAEEVRNLAEQSKQSAVEIGQVIDMMIQNVGKVVTSTTDGNERVEAGRVVTEQTRDVFEKIECASTEVSTKVTTVSAAIEQIRVMTDEVSGGAKQVQELAIQAASEAQSTSAATEEQLAANEEISSNAQTLSQLAENLQSDMSRFTV</sequence>
<evidence type="ECO:0000256" key="2">
    <source>
        <dbReference type="ARBA" id="ARBA00022475"/>
    </source>
</evidence>
<gene>
    <name evidence="10" type="ORF">QT711_08775</name>
</gene>
<evidence type="ECO:0000259" key="8">
    <source>
        <dbReference type="PROSITE" id="PS50111"/>
    </source>
</evidence>
<dbReference type="Pfam" id="PF00672">
    <property type="entry name" value="HAMP"/>
    <property type="match status" value="1"/>
</dbReference>
<dbReference type="PANTHER" id="PTHR32089">
    <property type="entry name" value="METHYL-ACCEPTING CHEMOTAXIS PROTEIN MCPB"/>
    <property type="match status" value="1"/>
</dbReference>
<dbReference type="InterPro" id="IPR003660">
    <property type="entry name" value="HAMP_dom"/>
</dbReference>
<feature type="domain" description="HAMP" evidence="9">
    <location>
        <begin position="204"/>
        <end position="257"/>
    </location>
</feature>
<keyword evidence="2" id="KW-1003">Cell membrane</keyword>
<dbReference type="InterPro" id="IPR004090">
    <property type="entry name" value="Chemotax_Me-accpt_rcpt"/>
</dbReference>
<comment type="similarity">
    <text evidence="5">Belongs to the methyl-accepting chemotaxis (MCP) protein family.</text>
</comment>
<dbReference type="InterPro" id="IPR024478">
    <property type="entry name" value="HlyB_4HB_MCP"/>
</dbReference>
<dbReference type="PRINTS" id="PR00260">
    <property type="entry name" value="CHEMTRNSDUCR"/>
</dbReference>
<proteinExistence type="inferred from homology"/>
<dbReference type="Pfam" id="PF00015">
    <property type="entry name" value="MCPsignal"/>
    <property type="match status" value="1"/>
</dbReference>
<feature type="transmembrane region" description="Helical" evidence="7">
    <location>
        <begin position="9"/>
        <end position="30"/>
    </location>
</feature>
<evidence type="ECO:0000256" key="1">
    <source>
        <dbReference type="ARBA" id="ARBA00004236"/>
    </source>
</evidence>
<dbReference type="InterPro" id="IPR004089">
    <property type="entry name" value="MCPsignal_dom"/>
</dbReference>
<evidence type="ECO:0000256" key="3">
    <source>
        <dbReference type="ARBA" id="ARBA00023136"/>
    </source>
</evidence>
<name>A0ABU4G8H9_9BACL</name>
<dbReference type="RefSeq" id="WP_317943514.1">
    <property type="nucleotide sequence ID" value="NZ_JAUBDI010000006.1"/>
</dbReference>
<evidence type="ECO:0000256" key="4">
    <source>
        <dbReference type="ARBA" id="ARBA00023224"/>
    </source>
</evidence>
<dbReference type="InterPro" id="IPR047347">
    <property type="entry name" value="YvaQ-like_sensor"/>
</dbReference>
<dbReference type="SUPFAM" id="SSF58104">
    <property type="entry name" value="Methyl-accepting chemotaxis protein (MCP) signaling domain"/>
    <property type="match status" value="1"/>
</dbReference>
<evidence type="ECO:0000256" key="5">
    <source>
        <dbReference type="ARBA" id="ARBA00029447"/>
    </source>
</evidence>
<dbReference type="PROSITE" id="PS50885">
    <property type="entry name" value="HAMP"/>
    <property type="match status" value="1"/>
</dbReference>
<dbReference type="SMART" id="SM00283">
    <property type="entry name" value="MA"/>
    <property type="match status" value="1"/>
</dbReference>
<evidence type="ECO:0000313" key="10">
    <source>
        <dbReference type="EMBL" id="MDW0113281.1"/>
    </source>
</evidence>
<keyword evidence="11" id="KW-1185">Reference proteome</keyword>
<keyword evidence="7" id="KW-0812">Transmembrane</keyword>
<dbReference type="Gene3D" id="6.10.340.10">
    <property type="match status" value="1"/>
</dbReference>
<comment type="subcellular location">
    <subcellularLocation>
        <location evidence="1">Cell membrane</location>
    </subcellularLocation>
</comment>
<dbReference type="CDD" id="cd19411">
    <property type="entry name" value="MCP2201-like_sensor"/>
    <property type="match status" value="1"/>
</dbReference>
<dbReference type="PANTHER" id="PTHR32089:SF112">
    <property type="entry name" value="LYSOZYME-LIKE PROTEIN-RELATED"/>
    <property type="match status" value="1"/>
</dbReference>
<dbReference type="CDD" id="cd06225">
    <property type="entry name" value="HAMP"/>
    <property type="match status" value="1"/>
</dbReference>
<evidence type="ECO:0000256" key="6">
    <source>
        <dbReference type="PROSITE-ProRule" id="PRU00284"/>
    </source>
</evidence>